<dbReference type="SMART" id="SM00387">
    <property type="entry name" value="HATPase_c"/>
    <property type="match status" value="1"/>
</dbReference>
<keyword evidence="6" id="KW-0418">Kinase</keyword>
<dbReference type="Pfam" id="PF07694">
    <property type="entry name" value="5TM-5TMR_LYT"/>
    <property type="match status" value="1"/>
</dbReference>
<dbReference type="Gene3D" id="1.10.1760.20">
    <property type="match status" value="1"/>
</dbReference>
<evidence type="ECO:0000256" key="10">
    <source>
        <dbReference type="ARBA" id="ARBA00023136"/>
    </source>
</evidence>
<dbReference type="SUPFAM" id="SSF55781">
    <property type="entry name" value="GAF domain-like"/>
    <property type="match status" value="1"/>
</dbReference>
<evidence type="ECO:0000313" key="14">
    <source>
        <dbReference type="Proteomes" id="UP001366060"/>
    </source>
</evidence>
<keyword evidence="13" id="KW-0675">Receptor</keyword>
<organism evidence="13 14">
    <name type="scientific">Psychromonas arctica</name>
    <dbReference type="NCBI Taxonomy" id="168275"/>
    <lineage>
        <taxon>Bacteria</taxon>
        <taxon>Pseudomonadati</taxon>
        <taxon>Pseudomonadota</taxon>
        <taxon>Gammaproteobacteria</taxon>
        <taxon>Alteromonadales</taxon>
        <taxon>Psychromonadaceae</taxon>
        <taxon>Psychromonas</taxon>
    </lineage>
</organism>
<evidence type="ECO:0000259" key="12">
    <source>
        <dbReference type="SMART" id="SM00387"/>
    </source>
</evidence>
<comment type="subcellular location">
    <subcellularLocation>
        <location evidence="1">Cell membrane</location>
        <topology evidence="1">Multi-pass membrane protein</topology>
    </subcellularLocation>
</comment>
<name>A0ABU9H6L3_9GAMM</name>
<feature type="transmembrane region" description="Helical" evidence="11">
    <location>
        <begin position="51"/>
        <end position="73"/>
    </location>
</feature>
<dbReference type="InterPro" id="IPR050640">
    <property type="entry name" value="Bact_2-comp_sensor_kinase"/>
</dbReference>
<dbReference type="Pfam" id="PF06580">
    <property type="entry name" value="His_kinase"/>
    <property type="match status" value="1"/>
</dbReference>
<evidence type="ECO:0000256" key="6">
    <source>
        <dbReference type="ARBA" id="ARBA00022777"/>
    </source>
</evidence>
<feature type="transmembrane region" description="Helical" evidence="11">
    <location>
        <begin position="178"/>
        <end position="197"/>
    </location>
</feature>
<dbReference type="RefSeq" id="WP_341626322.1">
    <property type="nucleotide sequence ID" value="NZ_JBAKBA010000001.1"/>
</dbReference>
<reference evidence="13 14" key="1">
    <citation type="submission" date="2024-02" db="EMBL/GenBank/DDBJ databases">
        <title>Bacteria isolated from the canopy kelp, Nereocystis luetkeana.</title>
        <authorList>
            <person name="Pfister C.A."/>
            <person name="Younker I.T."/>
            <person name="Light S.H."/>
        </authorList>
    </citation>
    <scope>NUCLEOTIDE SEQUENCE [LARGE SCALE GENOMIC DNA]</scope>
    <source>
        <strain evidence="13 14">TI.2.07</strain>
    </source>
</reference>
<dbReference type="Gene3D" id="3.30.565.10">
    <property type="entry name" value="Histidine kinase-like ATPase, C-terminal domain"/>
    <property type="match status" value="1"/>
</dbReference>
<dbReference type="Proteomes" id="UP001366060">
    <property type="component" value="Unassembled WGS sequence"/>
</dbReference>
<dbReference type="EMBL" id="JBAKBA010000001">
    <property type="protein sequence ID" value="MEL0657514.1"/>
    <property type="molecule type" value="Genomic_DNA"/>
</dbReference>
<keyword evidence="2" id="KW-1003">Cell membrane</keyword>
<gene>
    <name evidence="13" type="ORF">V6255_00055</name>
</gene>
<evidence type="ECO:0000256" key="11">
    <source>
        <dbReference type="SAM" id="Phobius"/>
    </source>
</evidence>
<protein>
    <submittedName>
        <fullName evidence="13">LytS/YhcK type 5TM receptor domain-containing protein</fullName>
    </submittedName>
</protein>
<feature type="transmembrane region" description="Helical" evidence="11">
    <location>
        <begin position="79"/>
        <end position="102"/>
    </location>
</feature>
<evidence type="ECO:0000313" key="13">
    <source>
        <dbReference type="EMBL" id="MEL0657514.1"/>
    </source>
</evidence>
<dbReference type="InterPro" id="IPR003594">
    <property type="entry name" value="HATPase_dom"/>
</dbReference>
<sequence>MFEVNLYLDQLTMLLAVFERAALMLMALFLLTRTQLFQKIISKRQRTPKEITIILLLFVCFAVFSTYTGINVYGSVVNVRIIAIICGGILFGPWVGIAAGLISGVHRYWIDIDGPTSLACLITSILAGLLATWIHQRCDKKDYAKYGIAAGMLCELLTMILILLLNKNSALAISIVEQISIPMIAGTLCIGLIITLVQSIDDEKDKVAALQAKQALNIANKTLPHFRKNDRDSLVKVCEIIKQETGADAVAITDTRNVKAYVGVGEENFLDSHHQISYMTQQAVDLGKQIINNNLNVHEFHSLLIIPLWGNGKVTGTLKIFYSQPHQIRHALREMAIGLSHLISTQIEVSNMEQLKTMASKAEFSALQNKINPHFLFNALNAISTLVRIKPDQARQLIANLANFLRFNLEKGNELIDIQEEIQQVQDYVAIEQARFGNKLTVIFDIDPVHIKIPSLLIQPLVENAIQHGIVPSRTPGTVTISVKQQEETVKVTVTDTGVGIKTEVIERIYKGSMGSHHIGMVNVHQRVGLLYGSGLTIQRQDIGTSVSFDANDTQEEAC</sequence>
<keyword evidence="5" id="KW-0547">Nucleotide-binding</keyword>
<evidence type="ECO:0000256" key="7">
    <source>
        <dbReference type="ARBA" id="ARBA00022840"/>
    </source>
</evidence>
<evidence type="ECO:0000256" key="2">
    <source>
        <dbReference type="ARBA" id="ARBA00022475"/>
    </source>
</evidence>
<dbReference type="PANTHER" id="PTHR34220">
    <property type="entry name" value="SENSOR HISTIDINE KINASE YPDA"/>
    <property type="match status" value="1"/>
</dbReference>
<keyword evidence="9" id="KW-0902">Two-component regulatory system</keyword>
<accession>A0ABU9H6L3</accession>
<comment type="caution">
    <text evidence="13">The sequence shown here is derived from an EMBL/GenBank/DDBJ whole genome shotgun (WGS) entry which is preliminary data.</text>
</comment>
<dbReference type="PANTHER" id="PTHR34220:SF7">
    <property type="entry name" value="SENSOR HISTIDINE KINASE YPDA"/>
    <property type="match status" value="1"/>
</dbReference>
<evidence type="ECO:0000256" key="5">
    <source>
        <dbReference type="ARBA" id="ARBA00022741"/>
    </source>
</evidence>
<feature type="transmembrane region" description="Helical" evidence="11">
    <location>
        <begin position="12"/>
        <end position="31"/>
    </location>
</feature>
<keyword evidence="10 11" id="KW-0472">Membrane</keyword>
<dbReference type="SUPFAM" id="SSF55874">
    <property type="entry name" value="ATPase domain of HSP90 chaperone/DNA topoisomerase II/histidine kinase"/>
    <property type="match status" value="1"/>
</dbReference>
<dbReference type="InterPro" id="IPR036890">
    <property type="entry name" value="HATPase_C_sf"/>
</dbReference>
<feature type="transmembrane region" description="Helical" evidence="11">
    <location>
        <begin position="146"/>
        <end position="166"/>
    </location>
</feature>
<evidence type="ECO:0000256" key="9">
    <source>
        <dbReference type="ARBA" id="ARBA00023012"/>
    </source>
</evidence>
<keyword evidence="14" id="KW-1185">Reference proteome</keyword>
<keyword evidence="4 11" id="KW-0812">Transmembrane</keyword>
<keyword evidence="8 11" id="KW-1133">Transmembrane helix</keyword>
<feature type="transmembrane region" description="Helical" evidence="11">
    <location>
        <begin position="114"/>
        <end position="134"/>
    </location>
</feature>
<dbReference type="InterPro" id="IPR010559">
    <property type="entry name" value="Sig_transdc_His_kin_internal"/>
</dbReference>
<evidence type="ECO:0000256" key="4">
    <source>
        <dbReference type="ARBA" id="ARBA00022692"/>
    </source>
</evidence>
<evidence type="ECO:0000256" key="1">
    <source>
        <dbReference type="ARBA" id="ARBA00004651"/>
    </source>
</evidence>
<evidence type="ECO:0000256" key="8">
    <source>
        <dbReference type="ARBA" id="ARBA00022989"/>
    </source>
</evidence>
<proteinExistence type="predicted"/>
<keyword evidence="3" id="KW-0808">Transferase</keyword>
<dbReference type="InterPro" id="IPR011620">
    <property type="entry name" value="Sig_transdc_His_kinase_LytS_TM"/>
</dbReference>
<feature type="domain" description="Histidine kinase/HSP90-like ATPase" evidence="12">
    <location>
        <begin position="453"/>
        <end position="555"/>
    </location>
</feature>
<keyword evidence="7" id="KW-0067">ATP-binding</keyword>
<dbReference type="Pfam" id="PF02518">
    <property type="entry name" value="HATPase_c"/>
    <property type="match status" value="1"/>
</dbReference>
<evidence type="ECO:0000256" key="3">
    <source>
        <dbReference type="ARBA" id="ARBA00022679"/>
    </source>
</evidence>